<sequence length="118" mass="13572">MCSKANLKPSKLDEHFKNRHGGKDARNDIVTLRVESARLQLTMNWSSLRYVKNNKVEECFLFCHSLKVTSKAIDVFSMIKEFFTRYQLHLGRISAICTDGAPAMLDDRSGFIDEKRNS</sequence>
<reference evidence="2" key="1">
    <citation type="submission" date="2021-02" db="EMBL/GenBank/DDBJ databases">
        <authorList>
            <person name="Bekaert M."/>
        </authorList>
    </citation>
    <scope>NUCLEOTIDE SEQUENCE</scope>
    <source>
        <strain evidence="2">IoA-00</strain>
    </source>
</reference>
<dbReference type="EMBL" id="HG994592">
    <property type="protein sequence ID" value="CAF2832318.1"/>
    <property type="molecule type" value="Genomic_DNA"/>
</dbReference>
<gene>
    <name evidence="2" type="ORF">LSAA_3942</name>
</gene>
<dbReference type="AlphaFoldDB" id="A0A7R8CIG9"/>
<evidence type="ECO:0000256" key="1">
    <source>
        <dbReference type="SAM" id="MobiDB-lite"/>
    </source>
</evidence>
<dbReference type="PANTHER" id="PTHR45913:SF19">
    <property type="entry name" value="LOW QUALITY PROTEIN: ZINC FINGER BED DOMAIN-CONTAINING PROTEIN 5-LIKE"/>
    <property type="match status" value="1"/>
</dbReference>
<feature type="compositionally biased region" description="Basic and acidic residues" evidence="1">
    <location>
        <begin position="10"/>
        <end position="22"/>
    </location>
</feature>
<dbReference type="PANTHER" id="PTHR45913">
    <property type="entry name" value="EPM2A-INTERACTING PROTEIN 1"/>
    <property type="match status" value="1"/>
</dbReference>
<protein>
    <submittedName>
        <fullName evidence="2">(salmon louse) hypothetical protein</fullName>
    </submittedName>
</protein>
<proteinExistence type="predicted"/>
<dbReference type="Proteomes" id="UP000675881">
    <property type="component" value="Chromosome 13"/>
</dbReference>
<organism evidence="2 3">
    <name type="scientific">Lepeophtheirus salmonis</name>
    <name type="common">Salmon louse</name>
    <name type="synonym">Caligus salmonis</name>
    <dbReference type="NCBI Taxonomy" id="72036"/>
    <lineage>
        <taxon>Eukaryota</taxon>
        <taxon>Metazoa</taxon>
        <taxon>Ecdysozoa</taxon>
        <taxon>Arthropoda</taxon>
        <taxon>Crustacea</taxon>
        <taxon>Multicrustacea</taxon>
        <taxon>Hexanauplia</taxon>
        <taxon>Copepoda</taxon>
        <taxon>Siphonostomatoida</taxon>
        <taxon>Caligidae</taxon>
        <taxon>Lepeophtheirus</taxon>
    </lineage>
</organism>
<feature type="region of interest" description="Disordered" evidence="1">
    <location>
        <begin position="1"/>
        <end position="22"/>
    </location>
</feature>
<evidence type="ECO:0000313" key="3">
    <source>
        <dbReference type="Proteomes" id="UP000675881"/>
    </source>
</evidence>
<name>A0A7R8CIG9_LEPSM</name>
<accession>A0A7R8CIG9</accession>
<keyword evidence="3" id="KW-1185">Reference proteome</keyword>
<evidence type="ECO:0000313" key="2">
    <source>
        <dbReference type="EMBL" id="CAF2832318.1"/>
    </source>
</evidence>